<dbReference type="AlphaFoldDB" id="A0A4R6RGJ7"/>
<dbReference type="OrthoDB" id="6710777at2"/>
<proteinExistence type="predicted"/>
<dbReference type="RefSeq" id="WP_126541399.1">
    <property type="nucleotide sequence ID" value="NZ_BSPM01000004.1"/>
</dbReference>
<evidence type="ECO:0000256" key="1">
    <source>
        <dbReference type="ARBA" id="ARBA00004651"/>
    </source>
</evidence>
<evidence type="ECO:0000256" key="2">
    <source>
        <dbReference type="ARBA" id="ARBA00022475"/>
    </source>
</evidence>
<comment type="caution">
    <text evidence="7">The sequence shown here is derived from an EMBL/GenBank/DDBJ whole genome shotgun (WGS) entry which is preliminary data.</text>
</comment>
<name>A0A4R6RGJ7_9HYPH</name>
<evidence type="ECO:0000256" key="4">
    <source>
        <dbReference type="ARBA" id="ARBA00022989"/>
    </source>
</evidence>
<sequence length="198" mass="19156">MTDPVAFLLAVVTLLATPGPTNTLLAASGAAAGLPRSLRLVPAEIAGYGLAIGLLTAVVGPAAVAAPLLPAALKAAAAVYLAWSAARLWRAGGAALAGVPAPATAARVFATTLLNPKALVFAFAIFPAGSPASFALHFFAFAAAVVAVSTGWIAAGAAIARSPGGVVTPARVSRVAAAVLALFSVLLVADASAAVLAG</sequence>
<feature type="transmembrane region" description="Helical" evidence="6">
    <location>
        <begin position="138"/>
        <end position="160"/>
    </location>
</feature>
<evidence type="ECO:0000313" key="8">
    <source>
        <dbReference type="Proteomes" id="UP000294547"/>
    </source>
</evidence>
<keyword evidence="4 6" id="KW-1133">Transmembrane helix</keyword>
<feature type="transmembrane region" description="Helical" evidence="6">
    <location>
        <begin position="50"/>
        <end position="83"/>
    </location>
</feature>
<keyword evidence="5 6" id="KW-0472">Membrane</keyword>
<gene>
    <name evidence="7" type="ORF">EDD54_2415</name>
</gene>
<keyword evidence="8" id="KW-1185">Reference proteome</keyword>
<evidence type="ECO:0000313" key="7">
    <source>
        <dbReference type="EMBL" id="TDP85561.1"/>
    </source>
</evidence>
<dbReference type="GO" id="GO:0033228">
    <property type="term" value="P:cysteine export across plasma membrane"/>
    <property type="evidence" value="ECO:0007669"/>
    <property type="project" value="TreeGrafter"/>
</dbReference>
<organism evidence="7 8">
    <name type="scientific">Oharaeibacter diazotrophicus</name>
    <dbReference type="NCBI Taxonomy" id="1920512"/>
    <lineage>
        <taxon>Bacteria</taxon>
        <taxon>Pseudomonadati</taxon>
        <taxon>Pseudomonadota</taxon>
        <taxon>Alphaproteobacteria</taxon>
        <taxon>Hyphomicrobiales</taxon>
        <taxon>Pleomorphomonadaceae</taxon>
        <taxon>Oharaeibacter</taxon>
    </lineage>
</organism>
<protein>
    <submittedName>
        <fullName evidence="7">Threonine/homoserine/homoserine lactone efflux protein</fullName>
    </submittedName>
</protein>
<dbReference type="PANTHER" id="PTHR30086">
    <property type="entry name" value="ARGININE EXPORTER PROTEIN ARGO"/>
    <property type="match status" value="1"/>
</dbReference>
<dbReference type="GO" id="GO:0015171">
    <property type="term" value="F:amino acid transmembrane transporter activity"/>
    <property type="evidence" value="ECO:0007669"/>
    <property type="project" value="TreeGrafter"/>
</dbReference>
<evidence type="ECO:0000256" key="3">
    <source>
        <dbReference type="ARBA" id="ARBA00022692"/>
    </source>
</evidence>
<keyword evidence="2" id="KW-1003">Cell membrane</keyword>
<comment type="subcellular location">
    <subcellularLocation>
        <location evidence="1">Cell membrane</location>
        <topology evidence="1">Multi-pass membrane protein</topology>
    </subcellularLocation>
</comment>
<evidence type="ECO:0000256" key="5">
    <source>
        <dbReference type="ARBA" id="ARBA00023136"/>
    </source>
</evidence>
<evidence type="ECO:0000256" key="6">
    <source>
        <dbReference type="SAM" id="Phobius"/>
    </source>
</evidence>
<dbReference type="Proteomes" id="UP000294547">
    <property type="component" value="Unassembled WGS sequence"/>
</dbReference>
<reference evidence="7 8" key="1">
    <citation type="submission" date="2019-03" db="EMBL/GenBank/DDBJ databases">
        <title>Genomic Encyclopedia of Type Strains, Phase IV (KMG-IV): sequencing the most valuable type-strain genomes for metagenomic binning, comparative biology and taxonomic classification.</title>
        <authorList>
            <person name="Goeker M."/>
        </authorList>
    </citation>
    <scope>NUCLEOTIDE SEQUENCE [LARGE SCALE GENOMIC DNA]</scope>
    <source>
        <strain evidence="7 8">DSM 102969</strain>
    </source>
</reference>
<dbReference type="GO" id="GO:0005886">
    <property type="term" value="C:plasma membrane"/>
    <property type="evidence" value="ECO:0007669"/>
    <property type="project" value="UniProtKB-SubCell"/>
</dbReference>
<dbReference type="Pfam" id="PF01810">
    <property type="entry name" value="LysE"/>
    <property type="match status" value="1"/>
</dbReference>
<dbReference type="PANTHER" id="PTHR30086:SF20">
    <property type="entry name" value="ARGININE EXPORTER PROTEIN ARGO-RELATED"/>
    <property type="match status" value="1"/>
</dbReference>
<accession>A0A4R6RGJ7</accession>
<keyword evidence="3 6" id="KW-0812">Transmembrane</keyword>
<dbReference type="EMBL" id="SNXY01000007">
    <property type="protein sequence ID" value="TDP85561.1"/>
    <property type="molecule type" value="Genomic_DNA"/>
</dbReference>
<feature type="transmembrane region" description="Helical" evidence="6">
    <location>
        <begin position="172"/>
        <end position="197"/>
    </location>
</feature>
<dbReference type="InterPro" id="IPR001123">
    <property type="entry name" value="LeuE-type"/>
</dbReference>